<proteinExistence type="predicted"/>
<dbReference type="RefSeq" id="WP_387410574.1">
    <property type="nucleotide sequence ID" value="NZ_JBIASD010000006.1"/>
</dbReference>
<name>A0ABW6SPS6_9ACTN</name>
<evidence type="ECO:0000313" key="1">
    <source>
        <dbReference type="EMBL" id="MFF3666197.1"/>
    </source>
</evidence>
<keyword evidence="2" id="KW-1185">Reference proteome</keyword>
<protein>
    <submittedName>
        <fullName evidence="1">Uncharacterized protein</fullName>
    </submittedName>
</protein>
<accession>A0ABW6SPS6</accession>
<reference evidence="1 2" key="1">
    <citation type="submission" date="2024-10" db="EMBL/GenBank/DDBJ databases">
        <title>The Natural Products Discovery Center: Release of the First 8490 Sequenced Strains for Exploring Actinobacteria Biosynthetic Diversity.</title>
        <authorList>
            <person name="Kalkreuter E."/>
            <person name="Kautsar S.A."/>
            <person name="Yang D."/>
            <person name="Bader C.D."/>
            <person name="Teijaro C.N."/>
            <person name="Fluegel L."/>
            <person name="Davis C.M."/>
            <person name="Simpson J.R."/>
            <person name="Lauterbach L."/>
            <person name="Steele A.D."/>
            <person name="Gui C."/>
            <person name="Meng S."/>
            <person name="Li G."/>
            <person name="Viehrig K."/>
            <person name="Ye F."/>
            <person name="Su P."/>
            <person name="Kiefer A.F."/>
            <person name="Nichols A."/>
            <person name="Cepeda A.J."/>
            <person name="Yan W."/>
            <person name="Fan B."/>
            <person name="Jiang Y."/>
            <person name="Adhikari A."/>
            <person name="Zheng C.-J."/>
            <person name="Schuster L."/>
            <person name="Cowan T.M."/>
            <person name="Smanski M.J."/>
            <person name="Chevrette M.G."/>
            <person name="De Carvalho L.P.S."/>
            <person name="Shen B."/>
        </authorList>
    </citation>
    <scope>NUCLEOTIDE SEQUENCE [LARGE SCALE GENOMIC DNA]</scope>
    <source>
        <strain evidence="1 2">NPDC002173</strain>
    </source>
</reference>
<sequence length="77" mass="8520">MPRPVTARRVNSQRRSAESLAATIATRSGMLILSQPERDAATIRIIVYLRSVPETAHGEFELPLLTAVPRARLAPDR</sequence>
<gene>
    <name evidence="1" type="ORF">ACFYXI_11440</name>
</gene>
<evidence type="ECO:0000313" key="2">
    <source>
        <dbReference type="Proteomes" id="UP001602013"/>
    </source>
</evidence>
<organism evidence="1 2">
    <name type="scientific">Microtetraspora malaysiensis</name>
    <dbReference type="NCBI Taxonomy" id="161358"/>
    <lineage>
        <taxon>Bacteria</taxon>
        <taxon>Bacillati</taxon>
        <taxon>Actinomycetota</taxon>
        <taxon>Actinomycetes</taxon>
        <taxon>Streptosporangiales</taxon>
        <taxon>Streptosporangiaceae</taxon>
        <taxon>Microtetraspora</taxon>
    </lineage>
</organism>
<dbReference type="EMBL" id="JBIASD010000006">
    <property type="protein sequence ID" value="MFF3666197.1"/>
    <property type="molecule type" value="Genomic_DNA"/>
</dbReference>
<comment type="caution">
    <text evidence="1">The sequence shown here is derived from an EMBL/GenBank/DDBJ whole genome shotgun (WGS) entry which is preliminary data.</text>
</comment>
<dbReference type="Proteomes" id="UP001602013">
    <property type="component" value="Unassembled WGS sequence"/>
</dbReference>